<reference evidence="15 16" key="1">
    <citation type="submission" date="2023-10" db="EMBL/GenBank/DDBJ databases">
        <title>A novel Glycoside Hydrolase 43-Like Enzyme from Clostrdium boliviensis is an Endo-xylanase, and a Candidate for Xylooligosaccharides Production from Different Xylan Substrates.</title>
        <authorList>
            <person name="Alvarez M.T."/>
            <person name="Rocabado-Villegas L.R."/>
            <person name="Salas-Veizaga D.M."/>
            <person name="Linares-Pasten J.A."/>
            <person name="Gudmundsdottir E.E."/>
            <person name="Hreggvidsson G.O."/>
            <person name="Adlercreutz P."/>
            <person name="Nordberg Karlsson E."/>
        </authorList>
    </citation>
    <scope>NUCLEOTIDE SEQUENCE [LARGE SCALE GENOMIC DNA]</scope>
    <source>
        <strain evidence="15 16">E-1</strain>
    </source>
</reference>
<feature type="binding site" evidence="13">
    <location>
        <position position="31"/>
    </location>
    <ligand>
        <name>Zn(2+)</name>
        <dbReference type="ChEBI" id="CHEBI:29105"/>
    </ligand>
</feature>
<evidence type="ECO:0000256" key="3">
    <source>
        <dbReference type="ARBA" id="ARBA00022679"/>
    </source>
</evidence>
<keyword evidence="3 13" id="KW-0808">Transferase</keyword>
<dbReference type="RefSeq" id="WP_318067109.1">
    <property type="nucleotide sequence ID" value="NZ_JAWONS010000329.1"/>
</dbReference>
<evidence type="ECO:0000256" key="10">
    <source>
        <dbReference type="ARBA" id="ARBA00023098"/>
    </source>
</evidence>
<proteinExistence type="inferred from homology"/>
<keyword evidence="6 13" id="KW-0863">Zinc-finger</keyword>
<evidence type="ECO:0000313" key="16">
    <source>
        <dbReference type="Proteomes" id="UP001276854"/>
    </source>
</evidence>
<comment type="subunit">
    <text evidence="13">Acetyl-CoA carboxylase is a heterohexamer composed of biotin carboxyl carrier protein (AccB), biotin carboxylase (AccC) and two subunits each of ACCase subunit alpha (AccA) and ACCase subunit beta (AccD).</text>
</comment>
<dbReference type="Pfam" id="PF17848">
    <property type="entry name" value="Zn_ribbon_ACC"/>
    <property type="match status" value="1"/>
</dbReference>
<dbReference type="SUPFAM" id="SSF52096">
    <property type="entry name" value="ClpP/crotonase"/>
    <property type="match status" value="1"/>
</dbReference>
<feature type="zinc finger region" description="C4-type" evidence="13">
    <location>
        <begin position="28"/>
        <end position="50"/>
    </location>
</feature>
<evidence type="ECO:0000256" key="1">
    <source>
        <dbReference type="ARBA" id="ARBA00004496"/>
    </source>
</evidence>
<keyword evidence="15" id="KW-0436">Ligase</keyword>
<comment type="pathway">
    <text evidence="13">Lipid metabolism; malonyl-CoA biosynthesis; malonyl-CoA from acetyl-CoA: step 1/1.</text>
</comment>
<keyword evidence="2 13" id="KW-0444">Lipid biosynthesis</keyword>
<keyword evidence="7 13" id="KW-0276">Fatty acid metabolism</keyword>
<evidence type="ECO:0000256" key="4">
    <source>
        <dbReference type="ARBA" id="ARBA00022723"/>
    </source>
</evidence>
<comment type="similarity">
    <text evidence="13">Belongs to the AccD/PCCB family.</text>
</comment>
<feature type="binding site" evidence="13">
    <location>
        <position position="50"/>
    </location>
    <ligand>
        <name>Zn(2+)</name>
        <dbReference type="ChEBI" id="CHEBI:29105"/>
    </ligand>
</feature>
<dbReference type="PRINTS" id="PR01070">
    <property type="entry name" value="ACCCTRFRASEB"/>
</dbReference>
<evidence type="ECO:0000313" key="15">
    <source>
        <dbReference type="EMBL" id="MDW2800676.1"/>
    </source>
</evidence>
<comment type="caution">
    <text evidence="15">The sequence shown here is derived from an EMBL/GenBank/DDBJ whole genome shotgun (WGS) entry which is preliminary data.</text>
</comment>
<comment type="function">
    <text evidence="12 13">Component of the acetyl coenzyme A carboxylase (ACC) complex. Biotin carboxylase (BC) catalyzes the carboxylation of biotin on its carrier protein (BCCP) and then the CO(2) group is transferred by the transcarboxylase to acetyl-CoA to form malonyl-CoA.</text>
</comment>
<dbReference type="InterPro" id="IPR011762">
    <property type="entry name" value="COA_CT_N"/>
</dbReference>
<evidence type="ECO:0000256" key="13">
    <source>
        <dbReference type="HAMAP-Rule" id="MF_01395"/>
    </source>
</evidence>
<keyword evidence="10 13" id="KW-0443">Lipid metabolism</keyword>
<sequence length="298" mass="33187">MKKIKGFNRNQINGGVKGLMSQNLFVKCKACGGIIERKKIIENFYVCKLCGNYEVLDYKKRLAMIIDPDTFEETNVYTDFCDPIKFPGYREKHESIVSKIDLNEAIVTGSGCISGQKVMVGVMDIRFMMGSMGVIVGEKVTRMFEDAEKEKLPVVMFVASGGARMQEGIFSLMQMAKTAAAVSDFSEAGGLFISVLTNPTTGGVSASFAFLGDIIIAEPRALIGFAGKRVIEQTINEKLPDNFQTSEFLFEHGYIDLIVERKRLKEVLGNILKIHSKENNKKFRQRPAAENASMRSEE</sequence>
<evidence type="ECO:0000256" key="5">
    <source>
        <dbReference type="ARBA" id="ARBA00022741"/>
    </source>
</evidence>
<comment type="catalytic activity">
    <reaction evidence="13">
        <text>N(6)-carboxybiotinyl-L-lysyl-[protein] + acetyl-CoA = N(6)-biotinyl-L-lysyl-[protein] + malonyl-CoA</text>
        <dbReference type="Rhea" id="RHEA:54728"/>
        <dbReference type="Rhea" id="RHEA-COMP:10505"/>
        <dbReference type="Rhea" id="RHEA-COMP:10506"/>
        <dbReference type="ChEBI" id="CHEBI:57288"/>
        <dbReference type="ChEBI" id="CHEBI:57384"/>
        <dbReference type="ChEBI" id="CHEBI:83144"/>
        <dbReference type="ChEBI" id="CHEBI:83145"/>
        <dbReference type="EC" id="2.1.3.15"/>
    </reaction>
</comment>
<keyword evidence="9 13" id="KW-0067">ATP-binding</keyword>
<dbReference type="InterPro" id="IPR029045">
    <property type="entry name" value="ClpP/crotonase-like_dom_sf"/>
</dbReference>
<keyword evidence="4 13" id="KW-0479">Metal-binding</keyword>
<gene>
    <name evidence="13 15" type="primary">accD</name>
    <name evidence="15" type="ORF">RZO55_24200</name>
</gene>
<dbReference type="InterPro" id="IPR034733">
    <property type="entry name" value="AcCoA_carboxyl_beta"/>
</dbReference>
<feature type="binding site" evidence="13">
    <location>
        <position position="28"/>
    </location>
    <ligand>
        <name>Zn(2+)</name>
        <dbReference type="ChEBI" id="CHEBI:29105"/>
    </ligand>
</feature>
<organism evidence="15 16">
    <name type="scientific">Clostridium boliviensis</name>
    <dbReference type="NCBI Taxonomy" id="318465"/>
    <lineage>
        <taxon>Bacteria</taxon>
        <taxon>Bacillati</taxon>
        <taxon>Bacillota</taxon>
        <taxon>Clostridia</taxon>
        <taxon>Eubacteriales</taxon>
        <taxon>Clostridiaceae</taxon>
        <taxon>Clostridium</taxon>
    </lineage>
</organism>
<dbReference type="InterPro" id="IPR000438">
    <property type="entry name" value="Acetyl_CoA_COase_Trfase_b_su"/>
</dbReference>
<evidence type="ECO:0000256" key="8">
    <source>
        <dbReference type="ARBA" id="ARBA00022833"/>
    </source>
</evidence>
<protein>
    <recommendedName>
        <fullName evidence="13">Acetyl-coenzyme A carboxylase carboxyl transferase subunit beta</fullName>
        <shortName evidence="13">ACCase subunit beta</shortName>
        <shortName evidence="13">Acetyl-CoA carboxylase carboxyltransferase subunit beta</shortName>
        <ecNumber evidence="13">2.1.3.15</ecNumber>
    </recommendedName>
</protein>
<evidence type="ECO:0000256" key="11">
    <source>
        <dbReference type="ARBA" id="ARBA00023160"/>
    </source>
</evidence>
<dbReference type="Pfam" id="PF01039">
    <property type="entry name" value="Carboxyl_trans"/>
    <property type="match status" value="1"/>
</dbReference>
<dbReference type="EC" id="2.1.3.15" evidence="13"/>
<keyword evidence="8 13" id="KW-0862">Zinc</keyword>
<dbReference type="PROSITE" id="PS50980">
    <property type="entry name" value="COA_CT_NTER"/>
    <property type="match status" value="1"/>
</dbReference>
<dbReference type="PANTHER" id="PTHR42995">
    <property type="entry name" value="ACETYL-COENZYME A CARBOXYLASE CARBOXYL TRANSFERASE SUBUNIT BETA, CHLOROPLASTIC"/>
    <property type="match status" value="1"/>
</dbReference>
<evidence type="ECO:0000259" key="14">
    <source>
        <dbReference type="PROSITE" id="PS50980"/>
    </source>
</evidence>
<dbReference type="PANTHER" id="PTHR42995:SF5">
    <property type="entry name" value="ACETYL-COENZYME A CARBOXYLASE CARBOXYL TRANSFERASE SUBUNIT BETA, CHLOROPLASTIC"/>
    <property type="match status" value="1"/>
</dbReference>
<evidence type="ECO:0000256" key="6">
    <source>
        <dbReference type="ARBA" id="ARBA00022771"/>
    </source>
</evidence>
<keyword evidence="5 13" id="KW-0547">Nucleotide-binding</keyword>
<evidence type="ECO:0000256" key="2">
    <source>
        <dbReference type="ARBA" id="ARBA00022516"/>
    </source>
</evidence>
<dbReference type="InterPro" id="IPR041010">
    <property type="entry name" value="Znf-ACC"/>
</dbReference>
<keyword evidence="13" id="KW-0963">Cytoplasm</keyword>
<dbReference type="Gene3D" id="3.90.226.10">
    <property type="entry name" value="2-enoyl-CoA Hydratase, Chain A, domain 1"/>
    <property type="match status" value="1"/>
</dbReference>
<evidence type="ECO:0000256" key="12">
    <source>
        <dbReference type="ARBA" id="ARBA00025280"/>
    </source>
</evidence>
<dbReference type="Proteomes" id="UP001276854">
    <property type="component" value="Unassembled WGS sequence"/>
</dbReference>
<accession>A0ABU4GSQ5</accession>
<dbReference type="NCBIfam" id="TIGR00515">
    <property type="entry name" value="accD"/>
    <property type="match status" value="1"/>
</dbReference>
<comment type="subcellular location">
    <subcellularLocation>
        <location evidence="1 13">Cytoplasm</location>
    </subcellularLocation>
</comment>
<dbReference type="EMBL" id="JAWONS010000329">
    <property type="protein sequence ID" value="MDW2800676.1"/>
    <property type="molecule type" value="Genomic_DNA"/>
</dbReference>
<keyword evidence="16" id="KW-1185">Reference proteome</keyword>
<evidence type="ECO:0000256" key="9">
    <source>
        <dbReference type="ARBA" id="ARBA00022840"/>
    </source>
</evidence>
<name>A0ABU4GSQ5_9CLOT</name>
<dbReference type="GO" id="GO:0003989">
    <property type="term" value="F:acetyl-CoA carboxylase activity"/>
    <property type="evidence" value="ECO:0007669"/>
    <property type="project" value="UniProtKB-EC"/>
</dbReference>
<keyword evidence="11 13" id="KW-0275">Fatty acid biosynthesis</keyword>
<dbReference type="HAMAP" id="MF_01395">
    <property type="entry name" value="AcetylCoA_CT_beta"/>
    <property type="match status" value="1"/>
</dbReference>
<feature type="domain" description="CoA carboxyltransferase N-terminal" evidence="14">
    <location>
        <begin position="24"/>
        <end position="290"/>
    </location>
</feature>
<comment type="cofactor">
    <cofactor evidence="13">
        <name>Zn(2+)</name>
        <dbReference type="ChEBI" id="CHEBI:29105"/>
    </cofactor>
    <text evidence="13">Binds 1 zinc ion per subunit.</text>
</comment>
<evidence type="ECO:0000256" key="7">
    <source>
        <dbReference type="ARBA" id="ARBA00022832"/>
    </source>
</evidence>
<feature type="binding site" evidence="13">
    <location>
        <position position="47"/>
    </location>
    <ligand>
        <name>Zn(2+)</name>
        <dbReference type="ChEBI" id="CHEBI:29105"/>
    </ligand>
</feature>